<dbReference type="KEGG" id="aef:GEV26_04910"/>
<evidence type="ECO:0000256" key="4">
    <source>
        <dbReference type="ARBA" id="ARBA00022989"/>
    </source>
</evidence>
<evidence type="ECO:0000256" key="3">
    <source>
        <dbReference type="ARBA" id="ARBA00022692"/>
    </source>
</evidence>
<evidence type="ECO:0000256" key="2">
    <source>
        <dbReference type="ARBA" id="ARBA00022475"/>
    </source>
</evidence>
<dbReference type="PANTHER" id="PTHR30086">
    <property type="entry name" value="ARGININE EXPORTER PROTEIN ARGO"/>
    <property type="match status" value="1"/>
</dbReference>
<dbReference type="RefSeq" id="WP_153652027.1">
    <property type="nucleotide sequence ID" value="NZ_CP045737.1"/>
</dbReference>
<reference evidence="6 7" key="1">
    <citation type="submission" date="2019-11" db="EMBL/GenBank/DDBJ databases">
        <authorList>
            <person name="Li J."/>
        </authorList>
    </citation>
    <scope>NUCLEOTIDE SEQUENCE [LARGE SCALE GENOMIC DNA]</scope>
    <source>
        <strain evidence="6 7">MF47</strain>
    </source>
</reference>
<dbReference type="Pfam" id="PF01810">
    <property type="entry name" value="LysE"/>
    <property type="match status" value="1"/>
</dbReference>
<keyword evidence="3" id="KW-0812">Transmembrane</keyword>
<dbReference type="GO" id="GO:0005886">
    <property type="term" value="C:plasma membrane"/>
    <property type="evidence" value="ECO:0007669"/>
    <property type="project" value="UniProtKB-SubCell"/>
</dbReference>
<gene>
    <name evidence="6" type="ORF">GEV26_04910</name>
</gene>
<dbReference type="InterPro" id="IPR001123">
    <property type="entry name" value="LeuE-type"/>
</dbReference>
<keyword evidence="7" id="KW-1185">Reference proteome</keyword>
<evidence type="ECO:0000313" key="7">
    <source>
        <dbReference type="Proteomes" id="UP000392064"/>
    </source>
</evidence>
<name>A0A5Q2MI82_9ACTN</name>
<keyword evidence="2" id="KW-1003">Cell membrane</keyword>
<dbReference type="EMBL" id="CP045737">
    <property type="protein sequence ID" value="QGG40756.1"/>
    <property type="molecule type" value="Genomic_DNA"/>
</dbReference>
<comment type="subcellular location">
    <subcellularLocation>
        <location evidence="1">Cell membrane</location>
        <topology evidence="1">Multi-pass membrane protein</topology>
    </subcellularLocation>
</comment>
<accession>A0A5Q2MI82</accession>
<sequence length="208" mass="21747">MNSPALVAAASGFGFGLSLIIAIGAQNAYVLRQGLRREHVLAVVAVCALSDAFLILLGIGGLGSLLDLAPWLVDVMRVGGAAFLLTYAALAARRAWRPAALAAEDAGSATPLWQVVGTTAALTWLNPHVYLDTVVLLGSVAGTHGDDRWWFGLGATTGSLVWFTTLGYGARLLRPVFARPGAWRVLDGVIAIVMVAIALTLLRGLMDA</sequence>
<evidence type="ECO:0000313" key="6">
    <source>
        <dbReference type="EMBL" id="QGG40756.1"/>
    </source>
</evidence>
<organism evidence="6 7">
    <name type="scientific">Aeromicrobium yanjiei</name>
    <dbReference type="NCBI Taxonomy" id="2662028"/>
    <lineage>
        <taxon>Bacteria</taxon>
        <taxon>Bacillati</taxon>
        <taxon>Actinomycetota</taxon>
        <taxon>Actinomycetes</taxon>
        <taxon>Propionibacteriales</taxon>
        <taxon>Nocardioidaceae</taxon>
        <taxon>Aeromicrobium</taxon>
    </lineage>
</organism>
<dbReference type="AlphaFoldDB" id="A0A5Q2MI82"/>
<evidence type="ECO:0000256" key="1">
    <source>
        <dbReference type="ARBA" id="ARBA00004651"/>
    </source>
</evidence>
<keyword evidence="5" id="KW-0472">Membrane</keyword>
<dbReference type="Proteomes" id="UP000392064">
    <property type="component" value="Chromosome"/>
</dbReference>
<dbReference type="PANTHER" id="PTHR30086:SF20">
    <property type="entry name" value="ARGININE EXPORTER PROTEIN ARGO-RELATED"/>
    <property type="match status" value="1"/>
</dbReference>
<dbReference type="GO" id="GO:0015171">
    <property type="term" value="F:amino acid transmembrane transporter activity"/>
    <property type="evidence" value="ECO:0007669"/>
    <property type="project" value="TreeGrafter"/>
</dbReference>
<evidence type="ECO:0000256" key="5">
    <source>
        <dbReference type="ARBA" id="ARBA00023136"/>
    </source>
</evidence>
<protein>
    <submittedName>
        <fullName evidence="6">Amino acid transporter</fullName>
    </submittedName>
</protein>
<keyword evidence="4" id="KW-1133">Transmembrane helix</keyword>
<proteinExistence type="predicted"/>